<reference evidence="7 8" key="1">
    <citation type="submission" date="2021-03" db="EMBL/GenBank/DDBJ databases">
        <title>Sequencing the genomes of 1000 actinobacteria strains.</title>
        <authorList>
            <person name="Klenk H.-P."/>
        </authorList>
    </citation>
    <scope>NUCLEOTIDE SEQUENCE [LARGE SCALE GENOMIC DNA]</scope>
    <source>
        <strain evidence="7 8">DSM 45256</strain>
    </source>
</reference>
<dbReference type="Gene3D" id="1.10.10.10">
    <property type="entry name" value="Winged helix-like DNA-binding domain superfamily/Winged helix DNA-binding domain"/>
    <property type="match status" value="1"/>
</dbReference>
<evidence type="ECO:0000256" key="2">
    <source>
        <dbReference type="ARBA" id="ARBA00023125"/>
    </source>
</evidence>
<dbReference type="PROSITE" id="PS51077">
    <property type="entry name" value="HTH_ICLR"/>
    <property type="match status" value="1"/>
</dbReference>
<dbReference type="PROSITE" id="PS51078">
    <property type="entry name" value="ICLR_ED"/>
    <property type="match status" value="1"/>
</dbReference>
<keyword evidence="1" id="KW-0805">Transcription regulation</keyword>
<dbReference type="InterPro" id="IPR005471">
    <property type="entry name" value="Tscrpt_reg_IclR_N"/>
</dbReference>
<dbReference type="RefSeq" id="WP_210031331.1">
    <property type="nucleotide sequence ID" value="NZ_JAGINU010000001.1"/>
</dbReference>
<dbReference type="Proteomes" id="UP001519295">
    <property type="component" value="Unassembled WGS sequence"/>
</dbReference>
<dbReference type="PANTHER" id="PTHR30136:SF34">
    <property type="entry name" value="TRANSCRIPTIONAL REGULATOR"/>
    <property type="match status" value="1"/>
</dbReference>
<dbReference type="NCBIfam" id="TIGR02431">
    <property type="entry name" value="pcaR_pcaU"/>
    <property type="match status" value="1"/>
</dbReference>
<evidence type="ECO:0000256" key="1">
    <source>
        <dbReference type="ARBA" id="ARBA00023015"/>
    </source>
</evidence>
<dbReference type="InterPro" id="IPR050707">
    <property type="entry name" value="HTH_MetabolicPath_Reg"/>
</dbReference>
<dbReference type="SMART" id="SM00346">
    <property type="entry name" value="HTH_ICLR"/>
    <property type="match status" value="1"/>
</dbReference>
<dbReference type="InterPro" id="IPR012794">
    <property type="entry name" value="PcaR_PcaU"/>
</dbReference>
<keyword evidence="2" id="KW-0238">DNA-binding</keyword>
<evidence type="ECO:0000259" key="6">
    <source>
        <dbReference type="PROSITE" id="PS51078"/>
    </source>
</evidence>
<accession>A0ABS4W007</accession>
<dbReference type="Pfam" id="PF09339">
    <property type="entry name" value="HTH_IclR"/>
    <property type="match status" value="1"/>
</dbReference>
<evidence type="ECO:0000256" key="4">
    <source>
        <dbReference type="SAM" id="MobiDB-lite"/>
    </source>
</evidence>
<evidence type="ECO:0000259" key="5">
    <source>
        <dbReference type="PROSITE" id="PS51077"/>
    </source>
</evidence>
<evidence type="ECO:0000256" key="3">
    <source>
        <dbReference type="ARBA" id="ARBA00023163"/>
    </source>
</evidence>
<feature type="domain" description="HTH iclR-type" evidence="5">
    <location>
        <begin position="30"/>
        <end position="90"/>
    </location>
</feature>
<dbReference type="SUPFAM" id="SSF55781">
    <property type="entry name" value="GAF domain-like"/>
    <property type="match status" value="1"/>
</dbReference>
<keyword evidence="8" id="KW-1185">Reference proteome</keyword>
<sequence length="282" mass="29972">MPPGPGAGAVPDDRGAGAVPEETGERREQVRSLSRGLAVIRSFDGDRPQQTLADVARATGLTRAAARRFLLTLADEGYVRTDGRLFALTPRVLELGWSYLSAMGLPEIAAPHLERLVATVRESASISVLDGDPVTGYDVVYVARVPTSRIMTVTITIGTRFPAYATSMGRVLLAALPASTLDTYLAGLRTETLTEHTIAGAGELRAELERVRADGHCVVDQELEAGLRSIAVPVHDRAGWVTAAANVSTHASRRDADVLRTEVLPELRACAAAIEADLRASG</sequence>
<proteinExistence type="predicted"/>
<evidence type="ECO:0000313" key="7">
    <source>
        <dbReference type="EMBL" id="MBP2369371.1"/>
    </source>
</evidence>
<dbReference type="InterPro" id="IPR036390">
    <property type="entry name" value="WH_DNA-bd_sf"/>
</dbReference>
<protein>
    <submittedName>
        <fullName evidence="7">IclR family pca regulon transcriptional regulator</fullName>
    </submittedName>
</protein>
<evidence type="ECO:0000313" key="8">
    <source>
        <dbReference type="Proteomes" id="UP001519295"/>
    </source>
</evidence>
<organism evidence="7 8">
    <name type="scientific">Pseudonocardia parietis</name>
    <dbReference type="NCBI Taxonomy" id="570936"/>
    <lineage>
        <taxon>Bacteria</taxon>
        <taxon>Bacillati</taxon>
        <taxon>Actinomycetota</taxon>
        <taxon>Actinomycetes</taxon>
        <taxon>Pseudonocardiales</taxon>
        <taxon>Pseudonocardiaceae</taxon>
        <taxon>Pseudonocardia</taxon>
    </lineage>
</organism>
<dbReference type="EMBL" id="JAGINU010000001">
    <property type="protein sequence ID" value="MBP2369371.1"/>
    <property type="molecule type" value="Genomic_DNA"/>
</dbReference>
<feature type="domain" description="IclR-ED" evidence="6">
    <location>
        <begin position="91"/>
        <end position="280"/>
    </location>
</feature>
<name>A0ABS4W007_9PSEU</name>
<dbReference type="Pfam" id="PF01614">
    <property type="entry name" value="IclR_C"/>
    <property type="match status" value="1"/>
</dbReference>
<dbReference type="InterPro" id="IPR029016">
    <property type="entry name" value="GAF-like_dom_sf"/>
</dbReference>
<dbReference type="InterPro" id="IPR014757">
    <property type="entry name" value="Tscrpt_reg_IclR_C"/>
</dbReference>
<comment type="caution">
    <text evidence="7">The sequence shown here is derived from an EMBL/GenBank/DDBJ whole genome shotgun (WGS) entry which is preliminary data.</text>
</comment>
<keyword evidence="3" id="KW-0804">Transcription</keyword>
<dbReference type="SUPFAM" id="SSF46785">
    <property type="entry name" value="Winged helix' DNA-binding domain"/>
    <property type="match status" value="1"/>
</dbReference>
<dbReference type="InterPro" id="IPR036388">
    <property type="entry name" value="WH-like_DNA-bd_sf"/>
</dbReference>
<dbReference type="PANTHER" id="PTHR30136">
    <property type="entry name" value="HELIX-TURN-HELIX TRANSCRIPTIONAL REGULATOR, ICLR FAMILY"/>
    <property type="match status" value="1"/>
</dbReference>
<dbReference type="Gene3D" id="3.30.450.40">
    <property type="match status" value="1"/>
</dbReference>
<feature type="region of interest" description="Disordered" evidence="4">
    <location>
        <begin position="1"/>
        <end position="31"/>
    </location>
</feature>
<gene>
    <name evidence="7" type="ORF">JOF36_005067</name>
</gene>